<evidence type="ECO:0000313" key="8">
    <source>
        <dbReference type="Proteomes" id="UP000663852"/>
    </source>
</evidence>
<dbReference type="OrthoDB" id="10018982at2759"/>
<accession>A0A814WMH6</accession>
<evidence type="ECO:0000256" key="2">
    <source>
        <dbReference type="ARBA" id="ARBA00009814"/>
    </source>
</evidence>
<keyword evidence="4 6" id="KW-0804">Transcription</keyword>
<proteinExistence type="inferred from homology"/>
<keyword evidence="6" id="KW-0010">Activator</keyword>
<dbReference type="Pfam" id="PF09637">
    <property type="entry name" value="Med18"/>
    <property type="match status" value="2"/>
</dbReference>
<evidence type="ECO:0000256" key="4">
    <source>
        <dbReference type="ARBA" id="ARBA00023163"/>
    </source>
</evidence>
<evidence type="ECO:0000256" key="1">
    <source>
        <dbReference type="ARBA" id="ARBA00004123"/>
    </source>
</evidence>
<evidence type="ECO:0000256" key="5">
    <source>
        <dbReference type="ARBA" id="ARBA00023242"/>
    </source>
</evidence>
<dbReference type="Gene3D" id="2.40.320.10">
    <property type="entry name" value="Hypothetical Protein Pfu-838710-001"/>
    <property type="match status" value="1"/>
</dbReference>
<keyword evidence="5 6" id="KW-0539">Nucleus</keyword>
<dbReference type="GO" id="GO:0016592">
    <property type="term" value="C:mediator complex"/>
    <property type="evidence" value="ECO:0007669"/>
    <property type="project" value="InterPro"/>
</dbReference>
<organism evidence="7 8">
    <name type="scientific">Adineta ricciae</name>
    <name type="common">Rotifer</name>
    <dbReference type="NCBI Taxonomy" id="249248"/>
    <lineage>
        <taxon>Eukaryota</taxon>
        <taxon>Metazoa</taxon>
        <taxon>Spiralia</taxon>
        <taxon>Gnathifera</taxon>
        <taxon>Rotifera</taxon>
        <taxon>Eurotatoria</taxon>
        <taxon>Bdelloidea</taxon>
        <taxon>Adinetida</taxon>
        <taxon>Adinetidae</taxon>
        <taxon>Adineta</taxon>
    </lineage>
</organism>
<gene>
    <name evidence="6" type="primary">MED18</name>
    <name evidence="7" type="ORF">EDS130_LOCUS25511</name>
</gene>
<dbReference type="GO" id="GO:0003712">
    <property type="term" value="F:transcription coregulator activity"/>
    <property type="evidence" value="ECO:0007669"/>
    <property type="project" value="InterPro"/>
</dbReference>
<comment type="subcellular location">
    <subcellularLocation>
        <location evidence="1 6">Nucleus</location>
    </subcellularLocation>
</comment>
<dbReference type="InterPro" id="IPR019095">
    <property type="entry name" value="Mediator_Med18"/>
</dbReference>
<comment type="similarity">
    <text evidence="2 6">Belongs to the Mediator complex subunit 18 family.</text>
</comment>
<reference evidence="7" key="1">
    <citation type="submission" date="2021-02" db="EMBL/GenBank/DDBJ databases">
        <authorList>
            <person name="Nowell W R."/>
        </authorList>
    </citation>
    <scope>NUCLEOTIDE SEQUENCE</scope>
</reference>
<evidence type="ECO:0000256" key="3">
    <source>
        <dbReference type="ARBA" id="ARBA00023015"/>
    </source>
</evidence>
<comment type="function">
    <text evidence="6">Component of the Mediator complex, a coactivator involved in the regulated transcription of nearly all RNA polymerase II-dependent genes. Mediator functions as a bridge to convey information from gene-specific regulatory proteins to the basal RNA polymerase II transcription machinery. Mediator is recruited to promoters by direct interactions with regulatory proteins and serves as a scaffold for the assembly of a functional preinitiation complex with RNA polymerase II and the general transcription factors.</text>
</comment>
<comment type="subunit">
    <text evidence="6">Component of the Mediator complex.</text>
</comment>
<dbReference type="PANTHER" id="PTHR13321:SF2">
    <property type="entry name" value="MEDIATOR OF RNA POLYMERASE II TRANSCRIPTION SUBUNIT 18"/>
    <property type="match status" value="1"/>
</dbReference>
<evidence type="ECO:0000256" key="6">
    <source>
        <dbReference type="RuleBase" id="RU364150"/>
    </source>
</evidence>
<sequence>MDPAQSLSGQNRSSFLPLEYVLQGSIEDKSAHLLRARLQGLCDNITGEVELFDDHEIVYSLRPPAPTNVSLRVRYALDDLPNPIYHLRYVAAAELDKSTHVSIRQFHDCCVTKNIQAFLQELGFGYDYEFYAKGDIYRKGRIKITVAKISTSTERNRNDGNPMVNRRPFTDSCFVEMSLIGSVLDDKVGDEMKSFADQLKPLISLEKIDQKR</sequence>
<evidence type="ECO:0000313" key="7">
    <source>
        <dbReference type="EMBL" id="CAF1203662.1"/>
    </source>
</evidence>
<name>A0A814WMH6_ADIRI</name>
<keyword evidence="3 6" id="KW-0805">Transcription regulation</keyword>
<dbReference type="GO" id="GO:0006369">
    <property type="term" value="P:termination of RNA polymerase II transcription"/>
    <property type="evidence" value="ECO:0007669"/>
    <property type="project" value="TreeGrafter"/>
</dbReference>
<comment type="caution">
    <text evidence="7">The sequence shown here is derived from an EMBL/GenBank/DDBJ whole genome shotgun (WGS) entry which is preliminary data.</text>
</comment>
<dbReference type="Proteomes" id="UP000663852">
    <property type="component" value="Unassembled WGS sequence"/>
</dbReference>
<dbReference type="AlphaFoldDB" id="A0A814WMH6"/>
<dbReference type="PANTHER" id="PTHR13321">
    <property type="entry name" value="MEDIATOR OF RNA POLYMERASE II TRANSCRIPTION, SUBUNIT 18"/>
    <property type="match status" value="1"/>
</dbReference>
<dbReference type="GO" id="GO:0006357">
    <property type="term" value="P:regulation of transcription by RNA polymerase II"/>
    <property type="evidence" value="ECO:0007669"/>
    <property type="project" value="InterPro"/>
</dbReference>
<dbReference type="EMBL" id="CAJNOJ010000150">
    <property type="protein sequence ID" value="CAF1203662.1"/>
    <property type="molecule type" value="Genomic_DNA"/>
</dbReference>
<dbReference type="GO" id="GO:0070847">
    <property type="term" value="C:core mediator complex"/>
    <property type="evidence" value="ECO:0007669"/>
    <property type="project" value="TreeGrafter"/>
</dbReference>
<protein>
    <recommendedName>
        <fullName evidence="6">Mediator of RNA polymerase II transcription subunit 18</fullName>
    </recommendedName>
    <alternativeName>
        <fullName evidence="6">Mediator complex subunit 18</fullName>
    </alternativeName>
</protein>